<evidence type="ECO:0000256" key="2">
    <source>
        <dbReference type="ARBA" id="ARBA00022723"/>
    </source>
</evidence>
<dbReference type="RefSeq" id="WP_052563459.1">
    <property type="nucleotide sequence ID" value="NZ_BAFN01000001.1"/>
</dbReference>
<dbReference type="InterPro" id="IPR011051">
    <property type="entry name" value="RmlC_Cupin_sf"/>
</dbReference>
<evidence type="ECO:0000256" key="4">
    <source>
        <dbReference type="ARBA" id="ARBA00023002"/>
    </source>
</evidence>
<dbReference type="InterPro" id="IPR010300">
    <property type="entry name" value="CDO_1"/>
</dbReference>
<evidence type="ECO:0000256" key="1">
    <source>
        <dbReference type="ARBA" id="ARBA00006622"/>
    </source>
</evidence>
<dbReference type="EMBL" id="BAFN01000001">
    <property type="protein sequence ID" value="GAN33411.1"/>
    <property type="molecule type" value="Genomic_DNA"/>
</dbReference>
<name>A0ABQ0JXI8_9BACT</name>
<evidence type="ECO:0000256" key="3">
    <source>
        <dbReference type="ARBA" id="ARBA00022964"/>
    </source>
</evidence>
<sequence length="173" mass="19765">MDSILRSFINRLESLPDKSSLDILKKCVMETDGRQLPIEEYISFSDQEYKRNFVHVSSKCEVTVLCFKKGQITPIHDHGGSIGVTVIRQGTMTEELFNKQPAGMIVPTFTRRFHMGELSYVNLTTIHRVSNTHTGGLVTINIYFPPLTLMNFYNLENIRTEKWVADYSGTKQA</sequence>
<evidence type="ECO:0000313" key="6">
    <source>
        <dbReference type="EMBL" id="GAN33411.1"/>
    </source>
</evidence>
<keyword evidence="5" id="KW-0408">Iron</keyword>
<evidence type="ECO:0000313" key="7">
    <source>
        <dbReference type="Proteomes" id="UP000032309"/>
    </source>
</evidence>
<dbReference type="CDD" id="cd10548">
    <property type="entry name" value="cupin_CDO"/>
    <property type="match status" value="1"/>
</dbReference>
<organism evidence="6 7">
    <name type="scientific">Candidatus Brocadia sinica JPN1</name>
    <dbReference type="NCBI Taxonomy" id="1197129"/>
    <lineage>
        <taxon>Bacteria</taxon>
        <taxon>Pseudomonadati</taxon>
        <taxon>Planctomycetota</taxon>
        <taxon>Candidatus Brocadiia</taxon>
        <taxon>Candidatus Brocadiales</taxon>
        <taxon>Candidatus Brocadiaceae</taxon>
        <taxon>Candidatus Brocadia</taxon>
    </lineage>
</organism>
<dbReference type="SUPFAM" id="SSF51182">
    <property type="entry name" value="RmlC-like cupins"/>
    <property type="match status" value="1"/>
</dbReference>
<dbReference type="Gene3D" id="2.60.120.10">
    <property type="entry name" value="Jelly Rolls"/>
    <property type="match status" value="1"/>
</dbReference>
<comment type="caution">
    <text evidence="6">The sequence shown here is derived from an EMBL/GenBank/DDBJ whole genome shotgun (WGS) entry which is preliminary data.</text>
</comment>
<keyword evidence="7" id="KW-1185">Reference proteome</keyword>
<dbReference type="PANTHER" id="PTHR12918">
    <property type="entry name" value="CYSTEINE DIOXYGENASE"/>
    <property type="match status" value="1"/>
</dbReference>
<proteinExistence type="inferred from homology"/>
<accession>A0ABQ0JXI8</accession>
<dbReference type="PANTHER" id="PTHR12918:SF1">
    <property type="entry name" value="CYSTEINE DIOXYGENASE TYPE 1"/>
    <property type="match status" value="1"/>
</dbReference>
<dbReference type="Pfam" id="PF05995">
    <property type="entry name" value="CDO_I"/>
    <property type="match status" value="1"/>
</dbReference>
<keyword evidence="3 6" id="KW-0223">Dioxygenase</keyword>
<dbReference type="GO" id="GO:0051213">
    <property type="term" value="F:dioxygenase activity"/>
    <property type="evidence" value="ECO:0007669"/>
    <property type="project" value="UniProtKB-KW"/>
</dbReference>
<keyword evidence="2" id="KW-0479">Metal-binding</keyword>
<reference evidence="7" key="1">
    <citation type="journal article" date="2015" name="Genome Announc.">
        <title>Draft Genome Sequence of an Anaerobic Ammonium-Oxidizing Bacterium, "Candidatus Brocadia sinica".</title>
        <authorList>
            <person name="Oshiki M."/>
            <person name="Shinyako-Hata K."/>
            <person name="Satoh H."/>
            <person name="Okabe S."/>
        </authorList>
    </citation>
    <scope>NUCLEOTIDE SEQUENCE [LARGE SCALE GENOMIC DNA]</scope>
    <source>
        <strain evidence="7">JPN1</strain>
    </source>
</reference>
<gene>
    <name evidence="6" type="ORF">BROSI_A1931</name>
</gene>
<keyword evidence="4" id="KW-0560">Oxidoreductase</keyword>
<comment type="similarity">
    <text evidence="1">Belongs to the cysteine dioxygenase family.</text>
</comment>
<evidence type="ECO:0000256" key="5">
    <source>
        <dbReference type="ARBA" id="ARBA00023004"/>
    </source>
</evidence>
<dbReference type="Proteomes" id="UP000032309">
    <property type="component" value="Unassembled WGS sequence"/>
</dbReference>
<dbReference type="InterPro" id="IPR014710">
    <property type="entry name" value="RmlC-like_jellyroll"/>
</dbReference>
<protein>
    <submittedName>
        <fullName evidence="6">Cysteine dioxygenase type I</fullName>
    </submittedName>
</protein>